<dbReference type="EMBL" id="QJJK01000003">
    <property type="protein sequence ID" value="PXW61503.1"/>
    <property type="molecule type" value="Genomic_DNA"/>
</dbReference>
<name>A0A2V3UAH1_9HYPH</name>
<gene>
    <name evidence="1" type="ORF">C7450_10318</name>
</gene>
<keyword evidence="2" id="KW-1185">Reference proteome</keyword>
<accession>A0A2V3UAH1</accession>
<dbReference type="AlphaFoldDB" id="A0A2V3UAH1"/>
<organism evidence="1 2">
    <name type="scientific">Chelatococcus asaccharovorans</name>
    <dbReference type="NCBI Taxonomy" id="28210"/>
    <lineage>
        <taxon>Bacteria</taxon>
        <taxon>Pseudomonadati</taxon>
        <taxon>Pseudomonadota</taxon>
        <taxon>Alphaproteobacteria</taxon>
        <taxon>Hyphomicrobiales</taxon>
        <taxon>Chelatococcaceae</taxon>
        <taxon>Chelatococcus</taxon>
    </lineage>
</organism>
<evidence type="ECO:0000313" key="1">
    <source>
        <dbReference type="EMBL" id="PXW61503.1"/>
    </source>
</evidence>
<evidence type="ECO:0000313" key="2">
    <source>
        <dbReference type="Proteomes" id="UP000248021"/>
    </source>
</evidence>
<dbReference type="Proteomes" id="UP000248021">
    <property type="component" value="Unassembled WGS sequence"/>
</dbReference>
<sequence>MCEASMLVALGASALSSGIGAAGQLSASRSQEKASLWQAMEGTRAAYGEARDIGRATIDQAMRGTRAYTLAASIAQKNAELALARGRLDENRVRDETDRATASQRAFFAGGNIDPASGSALMLAAFGAAQGETDAQITRANAFQEAAGAQWSAYGALDHAEDGLQAASRTIDSSFKAADSRSRGLTGGAAMTADANRKAGMFGAASTLLSSASQWATLGAQRGWFSTGKTPSTFAGSIDIFKGIY</sequence>
<reference evidence="1 2" key="1">
    <citation type="submission" date="2018-05" db="EMBL/GenBank/DDBJ databases">
        <title>Genomic Encyclopedia of Type Strains, Phase IV (KMG-IV): sequencing the most valuable type-strain genomes for metagenomic binning, comparative biology and taxonomic classification.</title>
        <authorList>
            <person name="Goeker M."/>
        </authorList>
    </citation>
    <scope>NUCLEOTIDE SEQUENCE [LARGE SCALE GENOMIC DNA]</scope>
    <source>
        <strain evidence="1 2">DSM 6462</strain>
    </source>
</reference>
<protein>
    <submittedName>
        <fullName evidence="1">Uncharacterized protein</fullName>
    </submittedName>
</protein>
<dbReference type="RefSeq" id="WP_110373815.1">
    <property type="nucleotide sequence ID" value="NZ_JAHBRY010000001.1"/>
</dbReference>
<comment type="caution">
    <text evidence="1">The sequence shown here is derived from an EMBL/GenBank/DDBJ whole genome shotgun (WGS) entry which is preliminary data.</text>
</comment>
<proteinExistence type="predicted"/>
<dbReference type="OrthoDB" id="9991839at2"/>